<evidence type="ECO:0000313" key="1">
    <source>
        <dbReference type="EMBL" id="MBB6431121.1"/>
    </source>
</evidence>
<organism evidence="1 2">
    <name type="scientific">Algisphaera agarilytica</name>
    <dbReference type="NCBI Taxonomy" id="1385975"/>
    <lineage>
        <taxon>Bacteria</taxon>
        <taxon>Pseudomonadati</taxon>
        <taxon>Planctomycetota</taxon>
        <taxon>Phycisphaerae</taxon>
        <taxon>Phycisphaerales</taxon>
        <taxon>Phycisphaeraceae</taxon>
        <taxon>Algisphaera</taxon>
    </lineage>
</organism>
<protein>
    <submittedName>
        <fullName evidence="1">Uncharacterized protein</fullName>
    </submittedName>
</protein>
<proteinExistence type="predicted"/>
<sequence>MLCAESKVGEHPEAARAASIAAKSLWRPEAKGFRDAFLRAVKVRDVVSPKGIYTGRAPSYDVDYRRIHSVVERITLGLYFWEFEQPMPSELAVSVLDGMSINRSPKTEREAVERIAGKFAGSDFHSRAGGCFKFARKSIDESVGHIWSMRFFDGFDFIAAAYDQREHGPMYYGPEYVDELRYDSRGT</sequence>
<dbReference type="EMBL" id="JACHGY010000001">
    <property type="protein sequence ID" value="MBB6431121.1"/>
    <property type="molecule type" value="Genomic_DNA"/>
</dbReference>
<evidence type="ECO:0000313" key="2">
    <source>
        <dbReference type="Proteomes" id="UP000541810"/>
    </source>
</evidence>
<keyword evidence="2" id="KW-1185">Reference proteome</keyword>
<accession>A0A7X0HAG1</accession>
<gene>
    <name evidence="1" type="ORF">HNQ40_002927</name>
</gene>
<name>A0A7X0HAG1_9BACT</name>
<reference evidence="1 2" key="1">
    <citation type="submission" date="2020-08" db="EMBL/GenBank/DDBJ databases">
        <title>Genomic Encyclopedia of Type Strains, Phase IV (KMG-IV): sequencing the most valuable type-strain genomes for metagenomic binning, comparative biology and taxonomic classification.</title>
        <authorList>
            <person name="Goeker M."/>
        </authorList>
    </citation>
    <scope>NUCLEOTIDE SEQUENCE [LARGE SCALE GENOMIC DNA]</scope>
    <source>
        <strain evidence="1 2">DSM 103725</strain>
    </source>
</reference>
<dbReference type="AlphaFoldDB" id="A0A7X0HAG1"/>
<comment type="caution">
    <text evidence="1">The sequence shown here is derived from an EMBL/GenBank/DDBJ whole genome shotgun (WGS) entry which is preliminary data.</text>
</comment>
<dbReference type="Proteomes" id="UP000541810">
    <property type="component" value="Unassembled WGS sequence"/>
</dbReference>